<keyword evidence="1" id="KW-0732">Signal</keyword>
<feature type="chain" id="PRO_5045342477" description="Lipoprotein" evidence="1">
    <location>
        <begin position="21"/>
        <end position="195"/>
    </location>
</feature>
<keyword evidence="3" id="KW-1185">Reference proteome</keyword>
<dbReference type="Proteomes" id="UP000770785">
    <property type="component" value="Unassembled WGS sequence"/>
</dbReference>
<protein>
    <recommendedName>
        <fullName evidence="4">Lipoprotein</fullName>
    </recommendedName>
</protein>
<evidence type="ECO:0000313" key="3">
    <source>
        <dbReference type="Proteomes" id="UP000770785"/>
    </source>
</evidence>
<feature type="signal peptide" evidence="1">
    <location>
        <begin position="1"/>
        <end position="20"/>
    </location>
</feature>
<reference evidence="2 3" key="1">
    <citation type="submission" date="2020-03" db="EMBL/GenBank/DDBJ databases">
        <title>Genomic Encyclopedia of Type Strains, Phase IV (KMG-IV): sequencing the most valuable type-strain genomes for metagenomic binning, comparative biology and taxonomic classification.</title>
        <authorList>
            <person name="Goeker M."/>
        </authorList>
    </citation>
    <scope>NUCLEOTIDE SEQUENCE [LARGE SCALE GENOMIC DNA]</scope>
    <source>
        <strain evidence="2 3">DSM 105096</strain>
    </source>
</reference>
<gene>
    <name evidence="2" type="ORF">GGR27_003128</name>
</gene>
<evidence type="ECO:0000256" key="1">
    <source>
        <dbReference type="SAM" id="SignalP"/>
    </source>
</evidence>
<dbReference type="RefSeq" id="WP_168038862.1">
    <property type="nucleotide sequence ID" value="NZ_JAATJH010000005.1"/>
</dbReference>
<proteinExistence type="predicted"/>
<evidence type="ECO:0000313" key="2">
    <source>
        <dbReference type="EMBL" id="NJC27611.1"/>
    </source>
</evidence>
<dbReference type="EMBL" id="JAATJH010000005">
    <property type="protein sequence ID" value="NJC27611.1"/>
    <property type="molecule type" value="Genomic_DNA"/>
</dbReference>
<accession>A0ABX0XE66</accession>
<organism evidence="2 3">
    <name type="scientific">Neolewinella antarctica</name>
    <dbReference type="NCBI Taxonomy" id="442734"/>
    <lineage>
        <taxon>Bacteria</taxon>
        <taxon>Pseudomonadati</taxon>
        <taxon>Bacteroidota</taxon>
        <taxon>Saprospiria</taxon>
        <taxon>Saprospirales</taxon>
        <taxon>Lewinellaceae</taxon>
        <taxon>Neolewinella</taxon>
    </lineage>
</organism>
<name>A0ABX0XE66_9BACT</name>
<evidence type="ECO:0008006" key="4">
    <source>
        <dbReference type="Google" id="ProtNLM"/>
    </source>
</evidence>
<comment type="caution">
    <text evidence="2">The sequence shown here is derived from an EMBL/GenBank/DDBJ whole genome shotgun (WGS) entry which is preliminary data.</text>
</comment>
<sequence length="195" mass="21420">MKTLRLPFFFLLCISLLLFNGCGDDDDDELTTERLNYDGVNDTAPILDAAVFAAYFPADQVRDFQGRELEAVEFFLATLPPSVRVVIYAAGPTDDAPGDEIYVSPILNQRINNVQTFITHRLTSPLSLTSEGIWIGIETGIEEGAASQTVGCDNGANYNPNGDRIRIGDEWLSFSLRSGGQEQVNWNIRGVIAAQ</sequence>